<comment type="caution">
    <text evidence="2">The sequence shown here is derived from an EMBL/GenBank/DDBJ whole genome shotgun (WGS) entry which is preliminary data.</text>
</comment>
<sequence length="111" mass="12100">MDLEGQCSIGGKTNTSIVKELISCLAARVSIINGTEDGKINSNTETGSRLAQHSTCLRDDRLGPPDRAPRSVSVHGGQEERIIPLTRRNLQTDSVMSMEYNSRQSPQISCL</sequence>
<feature type="region of interest" description="Disordered" evidence="1">
    <location>
        <begin position="36"/>
        <end position="80"/>
    </location>
</feature>
<evidence type="ECO:0000256" key="1">
    <source>
        <dbReference type="SAM" id="MobiDB-lite"/>
    </source>
</evidence>
<proteinExistence type="predicted"/>
<organism evidence="2 3">
    <name type="scientific">Elysia crispata</name>
    <name type="common">lettuce slug</name>
    <dbReference type="NCBI Taxonomy" id="231223"/>
    <lineage>
        <taxon>Eukaryota</taxon>
        <taxon>Metazoa</taxon>
        <taxon>Spiralia</taxon>
        <taxon>Lophotrochozoa</taxon>
        <taxon>Mollusca</taxon>
        <taxon>Gastropoda</taxon>
        <taxon>Heterobranchia</taxon>
        <taxon>Euthyneura</taxon>
        <taxon>Panpulmonata</taxon>
        <taxon>Sacoglossa</taxon>
        <taxon>Placobranchoidea</taxon>
        <taxon>Plakobranchidae</taxon>
        <taxon>Elysia</taxon>
    </lineage>
</organism>
<dbReference type="EMBL" id="JAWDGP010004263">
    <property type="protein sequence ID" value="KAK3765917.1"/>
    <property type="molecule type" value="Genomic_DNA"/>
</dbReference>
<gene>
    <name evidence="2" type="ORF">RRG08_002163</name>
</gene>
<dbReference type="AlphaFoldDB" id="A0AAE1DD04"/>
<evidence type="ECO:0000313" key="3">
    <source>
        <dbReference type="Proteomes" id="UP001283361"/>
    </source>
</evidence>
<evidence type="ECO:0000313" key="2">
    <source>
        <dbReference type="EMBL" id="KAK3765917.1"/>
    </source>
</evidence>
<keyword evidence="3" id="KW-1185">Reference proteome</keyword>
<protein>
    <submittedName>
        <fullName evidence="2">Uncharacterized protein</fullName>
    </submittedName>
</protein>
<feature type="compositionally biased region" description="Polar residues" evidence="1">
    <location>
        <begin position="40"/>
        <end position="55"/>
    </location>
</feature>
<dbReference type="Proteomes" id="UP001283361">
    <property type="component" value="Unassembled WGS sequence"/>
</dbReference>
<name>A0AAE1DD04_9GAST</name>
<reference evidence="2" key="1">
    <citation type="journal article" date="2023" name="G3 (Bethesda)">
        <title>A reference genome for the long-term kleptoplast-retaining sea slug Elysia crispata morphotype clarki.</title>
        <authorList>
            <person name="Eastman K.E."/>
            <person name="Pendleton A.L."/>
            <person name="Shaikh M.A."/>
            <person name="Suttiyut T."/>
            <person name="Ogas R."/>
            <person name="Tomko P."/>
            <person name="Gavelis G."/>
            <person name="Widhalm J.R."/>
            <person name="Wisecaver J.H."/>
        </authorList>
    </citation>
    <scope>NUCLEOTIDE SEQUENCE</scope>
    <source>
        <strain evidence="2">ECLA1</strain>
    </source>
</reference>
<feature type="compositionally biased region" description="Basic and acidic residues" evidence="1">
    <location>
        <begin position="56"/>
        <end position="69"/>
    </location>
</feature>
<accession>A0AAE1DD04</accession>